<dbReference type="EMBL" id="JAFNEN010000007">
    <property type="protein sequence ID" value="KAG8201246.1"/>
    <property type="molecule type" value="Genomic_DNA"/>
</dbReference>
<keyword evidence="1" id="KW-0812">Transmembrane</keyword>
<protein>
    <submittedName>
        <fullName evidence="2">Uncharacterized protein</fullName>
    </submittedName>
</protein>
<evidence type="ECO:0000256" key="1">
    <source>
        <dbReference type="SAM" id="Phobius"/>
    </source>
</evidence>
<keyword evidence="3" id="KW-1185">Reference proteome</keyword>
<organism evidence="2 3">
    <name type="scientific">Oedothorax gibbosus</name>
    <dbReference type="NCBI Taxonomy" id="931172"/>
    <lineage>
        <taxon>Eukaryota</taxon>
        <taxon>Metazoa</taxon>
        <taxon>Ecdysozoa</taxon>
        <taxon>Arthropoda</taxon>
        <taxon>Chelicerata</taxon>
        <taxon>Arachnida</taxon>
        <taxon>Araneae</taxon>
        <taxon>Araneomorphae</taxon>
        <taxon>Entelegynae</taxon>
        <taxon>Araneoidea</taxon>
        <taxon>Linyphiidae</taxon>
        <taxon>Erigoninae</taxon>
        <taxon>Oedothorax</taxon>
    </lineage>
</organism>
<comment type="caution">
    <text evidence="2">The sequence shown here is derived from an EMBL/GenBank/DDBJ whole genome shotgun (WGS) entry which is preliminary data.</text>
</comment>
<sequence>MFRKTIVQENRLLILRSIAFLDYSVTGLALPSHPSLGQSSMESVGKDQEAYRLGSNGCLESFQWAP</sequence>
<reference evidence="2 3" key="1">
    <citation type="journal article" date="2022" name="Nat. Ecol. Evol.">
        <title>A masculinizing supergene underlies an exaggerated male reproductive morph in a spider.</title>
        <authorList>
            <person name="Hendrickx F."/>
            <person name="De Corte Z."/>
            <person name="Sonet G."/>
            <person name="Van Belleghem S.M."/>
            <person name="Kostlbacher S."/>
            <person name="Vangestel C."/>
        </authorList>
    </citation>
    <scope>NUCLEOTIDE SEQUENCE [LARGE SCALE GENOMIC DNA]</scope>
    <source>
        <strain evidence="2">W744_W776</strain>
    </source>
</reference>
<gene>
    <name evidence="2" type="ORF">JTE90_019885</name>
</gene>
<accession>A0AAV6VYN9</accession>
<feature type="transmembrane region" description="Helical" evidence="1">
    <location>
        <begin position="12"/>
        <end position="30"/>
    </location>
</feature>
<evidence type="ECO:0000313" key="2">
    <source>
        <dbReference type="EMBL" id="KAG8201246.1"/>
    </source>
</evidence>
<dbReference type="Proteomes" id="UP000827092">
    <property type="component" value="Unassembled WGS sequence"/>
</dbReference>
<keyword evidence="1" id="KW-1133">Transmembrane helix</keyword>
<keyword evidence="1" id="KW-0472">Membrane</keyword>
<name>A0AAV6VYN9_9ARAC</name>
<dbReference type="AlphaFoldDB" id="A0AAV6VYN9"/>
<proteinExistence type="predicted"/>
<evidence type="ECO:0000313" key="3">
    <source>
        <dbReference type="Proteomes" id="UP000827092"/>
    </source>
</evidence>